<feature type="domain" description="SH3" evidence="3">
    <location>
        <begin position="68"/>
        <end position="104"/>
    </location>
</feature>
<dbReference type="STRING" id="34690.A0A182UAX5"/>
<keyword evidence="5" id="KW-1185">Reference proteome</keyword>
<protein>
    <submittedName>
        <fullName evidence="4">SH3 domain-containing protein</fullName>
    </submittedName>
</protein>
<accession>A0A182UAX5</accession>
<proteinExistence type="predicted"/>
<organism evidence="4 5">
    <name type="scientific">Anopheles melas</name>
    <dbReference type="NCBI Taxonomy" id="34690"/>
    <lineage>
        <taxon>Eukaryota</taxon>
        <taxon>Metazoa</taxon>
        <taxon>Ecdysozoa</taxon>
        <taxon>Arthropoda</taxon>
        <taxon>Hexapoda</taxon>
        <taxon>Insecta</taxon>
        <taxon>Pterygota</taxon>
        <taxon>Neoptera</taxon>
        <taxon>Endopterygota</taxon>
        <taxon>Diptera</taxon>
        <taxon>Nematocera</taxon>
        <taxon>Culicoidea</taxon>
        <taxon>Culicidae</taxon>
        <taxon>Anophelinae</taxon>
        <taxon>Anopheles</taxon>
    </lineage>
</organism>
<evidence type="ECO:0000313" key="5">
    <source>
        <dbReference type="Proteomes" id="UP000075902"/>
    </source>
</evidence>
<dbReference type="SUPFAM" id="SSF50044">
    <property type="entry name" value="SH3-domain"/>
    <property type="match status" value="1"/>
</dbReference>
<keyword evidence="1" id="KW-0728">SH3 domain</keyword>
<evidence type="ECO:0000259" key="3">
    <source>
        <dbReference type="Pfam" id="PF00018"/>
    </source>
</evidence>
<dbReference type="VEuPathDB" id="VectorBase:AMEC017101"/>
<dbReference type="Proteomes" id="UP000075902">
    <property type="component" value="Unassembled WGS sequence"/>
</dbReference>
<dbReference type="EnsemblMetazoa" id="AMEC017101-RA">
    <property type="protein sequence ID" value="AMEC017101-PA"/>
    <property type="gene ID" value="AMEC017101"/>
</dbReference>
<feature type="compositionally biased region" description="Polar residues" evidence="2">
    <location>
        <begin position="37"/>
        <end position="46"/>
    </location>
</feature>
<dbReference type="InterPro" id="IPR036028">
    <property type="entry name" value="SH3-like_dom_sf"/>
</dbReference>
<sequence length="120" mass="12980">MVGLAQDVVTRIAHMNDDSLLNATGISCSSSEHDNQESNAWSSDYSNSEDEFTTVEDSVVPGHKFVSLADYCAMGNSEVSMKEAEVVELLKVGCAGWWFVKVIDIGLGHNGGKCRAHVDQ</sequence>
<evidence type="ECO:0000256" key="2">
    <source>
        <dbReference type="SAM" id="MobiDB-lite"/>
    </source>
</evidence>
<reference evidence="5" key="1">
    <citation type="submission" date="2014-01" db="EMBL/GenBank/DDBJ databases">
        <title>The Genome Sequence of Anopheles melas CM1001059_A (V2).</title>
        <authorList>
            <consortium name="The Broad Institute Genomics Platform"/>
            <person name="Neafsey D.E."/>
            <person name="Besansky N."/>
            <person name="Howell P."/>
            <person name="Walton C."/>
            <person name="Young S.K."/>
            <person name="Zeng Q."/>
            <person name="Gargeya S."/>
            <person name="Fitzgerald M."/>
            <person name="Haas B."/>
            <person name="Abouelleil A."/>
            <person name="Allen A.W."/>
            <person name="Alvarado L."/>
            <person name="Arachchi H.M."/>
            <person name="Berlin A.M."/>
            <person name="Chapman S.B."/>
            <person name="Gainer-Dewar J."/>
            <person name="Goldberg J."/>
            <person name="Griggs A."/>
            <person name="Gujja S."/>
            <person name="Hansen M."/>
            <person name="Howarth C."/>
            <person name="Imamovic A."/>
            <person name="Ireland A."/>
            <person name="Larimer J."/>
            <person name="McCowan C."/>
            <person name="Murphy C."/>
            <person name="Pearson M."/>
            <person name="Poon T.W."/>
            <person name="Priest M."/>
            <person name="Roberts A."/>
            <person name="Saif S."/>
            <person name="Shea T."/>
            <person name="Sisk P."/>
            <person name="Sykes S."/>
            <person name="Wortman J."/>
            <person name="Nusbaum C."/>
            <person name="Birren B."/>
        </authorList>
    </citation>
    <scope>NUCLEOTIDE SEQUENCE [LARGE SCALE GENOMIC DNA]</scope>
    <source>
        <strain evidence="5">CM1001059</strain>
    </source>
</reference>
<dbReference type="AlphaFoldDB" id="A0A182UAX5"/>
<dbReference type="Pfam" id="PF00018">
    <property type="entry name" value="SH3_1"/>
    <property type="match status" value="1"/>
</dbReference>
<reference evidence="4" key="2">
    <citation type="submission" date="2020-05" db="UniProtKB">
        <authorList>
            <consortium name="EnsemblMetazoa"/>
        </authorList>
    </citation>
    <scope>IDENTIFICATION</scope>
    <source>
        <strain evidence="4">CM1001059</strain>
    </source>
</reference>
<dbReference type="InterPro" id="IPR001452">
    <property type="entry name" value="SH3_domain"/>
</dbReference>
<name>A0A182UAX5_9DIPT</name>
<feature type="region of interest" description="Disordered" evidence="2">
    <location>
        <begin position="26"/>
        <end position="47"/>
    </location>
</feature>
<dbReference type="Gene3D" id="2.30.30.40">
    <property type="entry name" value="SH3 Domains"/>
    <property type="match status" value="1"/>
</dbReference>
<evidence type="ECO:0000256" key="1">
    <source>
        <dbReference type="ARBA" id="ARBA00022443"/>
    </source>
</evidence>
<evidence type="ECO:0000313" key="4">
    <source>
        <dbReference type="EnsemblMetazoa" id="AMEC017101-PA"/>
    </source>
</evidence>